<accession>A0A078AKR9</accession>
<gene>
    <name evidence="2" type="primary">Contig19312.g20473</name>
    <name evidence="2" type="ORF">STYLEM_11072</name>
</gene>
<evidence type="ECO:0000313" key="3">
    <source>
        <dbReference type="Proteomes" id="UP000039865"/>
    </source>
</evidence>
<name>A0A078AKR9_STYLE</name>
<dbReference type="EMBL" id="CCKQ01010520">
    <property type="protein sequence ID" value="CDW82047.1"/>
    <property type="molecule type" value="Genomic_DNA"/>
</dbReference>
<dbReference type="Pfam" id="PF08600">
    <property type="entry name" value="NuBaID_C"/>
    <property type="match status" value="1"/>
</dbReference>
<sequence length="361" mass="42791">MKSHMNFSSDEIQADRMLQRVINSHLDGCIFKINEEDLNKDKLKVLSLPQNEFSSSNLNQNIEFLILNRRLMQLRWQEIYVSLLRSFKDETLCPVISKEFIKVFEQESVQYLKKLVWAVNTSISTDLENQNKDNSINLYGLFSLFGWRSVRTTDKHYLECCFCARSIEFGILKLQKSKYVLIEIKQNEDNDQNDLVPENAELFEFDPLNAHHKFCYNHPYSKPNKQKAYQFLVQMLLIKYSKDPQLLYIRNQVLNDDNQHIESKVFDSSKLQGLSEFVQDQIIQKIKDKQEIQSIISNYQQKQEEQNQIAQQDSQLGKRILREDADGKDVISQVKQSLEENRKRLKYFQEQTLKLRELVKK</sequence>
<protein>
    <recommendedName>
        <fullName evidence="1">NuBaID C-terminal domain-containing protein</fullName>
    </recommendedName>
</protein>
<feature type="domain" description="NuBaID C-terminal" evidence="1">
    <location>
        <begin position="142"/>
        <end position="226"/>
    </location>
</feature>
<dbReference type="GO" id="GO:0008270">
    <property type="term" value="F:zinc ion binding"/>
    <property type="evidence" value="ECO:0007669"/>
    <property type="project" value="InterPro"/>
</dbReference>
<reference evidence="2 3" key="1">
    <citation type="submission" date="2014-06" db="EMBL/GenBank/DDBJ databases">
        <authorList>
            <person name="Swart Estienne"/>
        </authorList>
    </citation>
    <scope>NUCLEOTIDE SEQUENCE [LARGE SCALE GENOMIC DNA]</scope>
    <source>
        <strain evidence="2 3">130c</strain>
    </source>
</reference>
<proteinExistence type="predicted"/>
<organism evidence="2 3">
    <name type="scientific">Stylonychia lemnae</name>
    <name type="common">Ciliate</name>
    <dbReference type="NCBI Taxonomy" id="5949"/>
    <lineage>
        <taxon>Eukaryota</taxon>
        <taxon>Sar</taxon>
        <taxon>Alveolata</taxon>
        <taxon>Ciliophora</taxon>
        <taxon>Intramacronucleata</taxon>
        <taxon>Spirotrichea</taxon>
        <taxon>Stichotrichia</taxon>
        <taxon>Sporadotrichida</taxon>
        <taxon>Oxytrichidae</taxon>
        <taxon>Stylonychinae</taxon>
        <taxon>Stylonychia</taxon>
    </lineage>
</organism>
<evidence type="ECO:0000259" key="1">
    <source>
        <dbReference type="Pfam" id="PF08600"/>
    </source>
</evidence>
<keyword evidence="3" id="KW-1185">Reference proteome</keyword>
<evidence type="ECO:0000313" key="2">
    <source>
        <dbReference type="EMBL" id="CDW82047.1"/>
    </source>
</evidence>
<dbReference type="AlphaFoldDB" id="A0A078AKR9"/>
<dbReference type="InParanoid" id="A0A078AKR9"/>
<dbReference type="Proteomes" id="UP000039865">
    <property type="component" value="Unassembled WGS sequence"/>
</dbReference>
<dbReference type="InterPro" id="IPR013909">
    <property type="entry name" value="NuBaID_C"/>
</dbReference>